<feature type="domain" description="Ice-binding protein C-terminal" evidence="2">
    <location>
        <begin position="201"/>
        <end position="225"/>
    </location>
</feature>
<organism evidence="3 4">
    <name type="scientific">Coraliomargarita akajimensis (strain DSM 45221 / IAM 15411 / JCM 23193 / KCTC 12865 / 04OKA010-24)</name>
    <dbReference type="NCBI Taxonomy" id="583355"/>
    <lineage>
        <taxon>Bacteria</taxon>
        <taxon>Pseudomonadati</taxon>
        <taxon>Verrucomicrobiota</taxon>
        <taxon>Opitutia</taxon>
        <taxon>Puniceicoccales</taxon>
        <taxon>Coraliomargaritaceae</taxon>
        <taxon>Coraliomargarita</taxon>
    </lineage>
</organism>
<feature type="chain" id="PRO_5003071700" description="Ice-binding protein C-terminal domain-containing protein" evidence="1">
    <location>
        <begin position="21"/>
        <end position="226"/>
    </location>
</feature>
<dbReference type="OrthoDB" id="194957at2"/>
<accession>D5EQ76</accession>
<dbReference type="NCBIfam" id="TIGR02595">
    <property type="entry name" value="PEP_CTERM"/>
    <property type="match status" value="1"/>
</dbReference>
<feature type="signal peptide" evidence="1">
    <location>
        <begin position="1"/>
        <end position="20"/>
    </location>
</feature>
<evidence type="ECO:0000313" key="4">
    <source>
        <dbReference type="Proteomes" id="UP000000925"/>
    </source>
</evidence>
<dbReference type="HOGENOM" id="CLU_1298051_0_0_0"/>
<dbReference type="Proteomes" id="UP000000925">
    <property type="component" value="Chromosome"/>
</dbReference>
<evidence type="ECO:0000313" key="3">
    <source>
        <dbReference type="EMBL" id="ADE53844.1"/>
    </source>
</evidence>
<protein>
    <recommendedName>
        <fullName evidence="2">Ice-binding protein C-terminal domain-containing protein</fullName>
    </recommendedName>
</protein>
<evidence type="ECO:0000259" key="2">
    <source>
        <dbReference type="Pfam" id="PF07589"/>
    </source>
</evidence>
<proteinExistence type="predicted"/>
<keyword evidence="4" id="KW-1185">Reference proteome</keyword>
<dbReference type="AlphaFoldDB" id="D5EQ76"/>
<keyword evidence="1" id="KW-0732">Signal</keyword>
<dbReference type="KEGG" id="caa:Caka_0820"/>
<dbReference type="InterPro" id="IPR013424">
    <property type="entry name" value="Ice-binding_C"/>
</dbReference>
<gene>
    <name evidence="3" type="ordered locus">Caka_0820</name>
</gene>
<dbReference type="RefSeq" id="WP_013042568.1">
    <property type="nucleotide sequence ID" value="NC_014008.1"/>
</dbReference>
<evidence type="ECO:0000256" key="1">
    <source>
        <dbReference type="SAM" id="SignalP"/>
    </source>
</evidence>
<dbReference type="EMBL" id="CP001998">
    <property type="protein sequence ID" value="ADE53844.1"/>
    <property type="molecule type" value="Genomic_DNA"/>
</dbReference>
<dbReference type="STRING" id="583355.Caka_0820"/>
<name>D5EQ76_CORAD</name>
<reference evidence="3 4" key="1">
    <citation type="journal article" date="2010" name="Stand. Genomic Sci.">
        <title>Complete genome sequence of Coraliomargarita akajimensis type strain (04OKA010-24).</title>
        <authorList>
            <person name="Mavromatis K."/>
            <person name="Abt B."/>
            <person name="Brambilla E."/>
            <person name="Lapidus A."/>
            <person name="Copeland A."/>
            <person name="Deshpande S."/>
            <person name="Nolan M."/>
            <person name="Lucas S."/>
            <person name="Tice H."/>
            <person name="Cheng J.F."/>
            <person name="Han C."/>
            <person name="Detter J.C."/>
            <person name="Woyke T."/>
            <person name="Goodwin L."/>
            <person name="Pitluck S."/>
            <person name="Held B."/>
            <person name="Brettin T."/>
            <person name="Tapia R."/>
            <person name="Ivanova N."/>
            <person name="Mikhailova N."/>
            <person name="Pati A."/>
            <person name="Liolios K."/>
            <person name="Chen A."/>
            <person name="Palaniappan K."/>
            <person name="Land M."/>
            <person name="Hauser L."/>
            <person name="Chang Y.J."/>
            <person name="Jeffries C.D."/>
            <person name="Rohde M."/>
            <person name="Goker M."/>
            <person name="Bristow J."/>
            <person name="Eisen J.A."/>
            <person name="Markowitz V."/>
            <person name="Hugenholtz P."/>
            <person name="Klenk H.P."/>
            <person name="Kyrpides N.C."/>
        </authorList>
    </citation>
    <scope>NUCLEOTIDE SEQUENCE [LARGE SCALE GENOMIC DNA]</scope>
    <source>
        <strain evidence="4">DSM 45221 / IAM 15411 / JCM 23193 / KCTC 12865</strain>
    </source>
</reference>
<sequence>MKNSVILLTALALSAGAASAQSITFVDAVHDTGGNTFATGSIQSDISWAEAANSSATNNTDWAIRPFGTGGEVYQANISNSASNDIPELTTKVTGLADDTYDVYVFFYSINSENWNISAGLTSGNLTDYTKGDVGVVEASTLSFVSDPDFVPAGLANYTLWAVNIGQATISASADLDVFIDHNTGFFSNNRTWYDGIGYSAVPEPGTYALFAGLAGLAAIAVRRRR</sequence>
<dbReference type="Pfam" id="PF07589">
    <property type="entry name" value="PEP-CTERM"/>
    <property type="match status" value="1"/>
</dbReference>